<dbReference type="Proteomes" id="UP001056384">
    <property type="component" value="Chromosome 9"/>
</dbReference>
<evidence type="ECO:0000256" key="1">
    <source>
        <dbReference type="SAM" id="MobiDB-lite"/>
    </source>
</evidence>
<sequence>MSQWIRATNDPLREAQIKRSRWAGKYPTHLPRGEEVGWLKEDIRAATEMMEEVKAAGGIPGHMAYIENFDYWKGPGEVLRNRLSQSMEMNSPALQELEKRGIRRYQVMGGLGNNLPTTPIYLTARDLQNVGRFGNKWASTYQGKGKDWGLKVLQDRFRRPVLDVFKHSVFGVTVPTQYGTSSDIVMCSSRYVDSSDILSALDMQVRTSVVVDPPPPDPNAPPKGPKGKGPVQPPRPPQVRPPRGWQPSDKQYDAPESDPPPPPVRKGGSSLVQLLDASGKPWGPVMHFSPHTGKVQPLEDERMIRKDGKDTSCELAKALNTTMPGDACGPPAPKIVCEVHVQVNSFLPRSGTRGEIDANKFEDRIASSILCHESLESSTSTTCAVFETVRPANSEPKETSRPPAIMTGCGPAYSNATTVNDQYCEPPECPTRSARYITPLPTVRHSAMEPKPSPTTPRPHYRSCDMVVATNIARSKGCKHTAAIKFGTLCRDMTMGGPETTTITFNNTMTDPKGKIAPTVIPMTQAGYVLPRATTFTDQYCEPPECPSRTPRWTTPLTLWTYWARPAKETEFPQWCDWDEHLGTSDFGPSPLGIATEA</sequence>
<dbReference type="AlphaFoldDB" id="A0A9Q9B6I5"/>
<keyword evidence="3" id="KW-1185">Reference proteome</keyword>
<name>A0A9Q9B6I5_9PEZI</name>
<evidence type="ECO:0000313" key="2">
    <source>
        <dbReference type="EMBL" id="USW57221.1"/>
    </source>
</evidence>
<dbReference type="EMBL" id="CP099426">
    <property type="protein sequence ID" value="USW57221.1"/>
    <property type="molecule type" value="Genomic_DNA"/>
</dbReference>
<evidence type="ECO:0000313" key="3">
    <source>
        <dbReference type="Proteomes" id="UP001056384"/>
    </source>
</evidence>
<protein>
    <submittedName>
        <fullName evidence="2">Uncharacterized protein</fullName>
    </submittedName>
</protein>
<accession>A0A9Q9B6I5</accession>
<reference evidence="2" key="1">
    <citation type="submission" date="2022-06" db="EMBL/GenBank/DDBJ databases">
        <title>Complete genome sequences of two strains of the flax pathogen Septoria linicola.</title>
        <authorList>
            <person name="Lapalu N."/>
            <person name="Simon A."/>
            <person name="Demenou B."/>
            <person name="Paumier D."/>
            <person name="Guillot M.-P."/>
            <person name="Gout L."/>
            <person name="Valade R."/>
        </authorList>
    </citation>
    <scope>NUCLEOTIDE SEQUENCE</scope>
    <source>
        <strain evidence="2">SE15195</strain>
    </source>
</reference>
<proteinExistence type="predicted"/>
<feature type="region of interest" description="Disordered" evidence="1">
    <location>
        <begin position="209"/>
        <end position="269"/>
    </location>
</feature>
<feature type="compositionally biased region" description="Pro residues" evidence="1">
    <location>
        <begin position="212"/>
        <end position="224"/>
    </location>
</feature>
<organism evidence="2 3">
    <name type="scientific">Septoria linicola</name>
    <dbReference type="NCBI Taxonomy" id="215465"/>
    <lineage>
        <taxon>Eukaryota</taxon>
        <taxon>Fungi</taxon>
        <taxon>Dikarya</taxon>
        <taxon>Ascomycota</taxon>
        <taxon>Pezizomycotina</taxon>
        <taxon>Dothideomycetes</taxon>
        <taxon>Dothideomycetidae</taxon>
        <taxon>Mycosphaerellales</taxon>
        <taxon>Mycosphaerellaceae</taxon>
        <taxon>Septoria</taxon>
    </lineage>
</organism>
<gene>
    <name evidence="2" type="ORF">Slin15195_G105400</name>
</gene>
<feature type="compositionally biased region" description="Pro residues" evidence="1">
    <location>
        <begin position="231"/>
        <end position="240"/>
    </location>
</feature>